<feature type="region of interest" description="Disordered" evidence="2">
    <location>
        <begin position="173"/>
        <end position="201"/>
    </location>
</feature>
<reference evidence="4" key="1">
    <citation type="journal article" date="2014" name="Front. Microbiol.">
        <title>High frequency of phylogenetically diverse reductive dehalogenase-homologous genes in deep subseafloor sedimentary metagenomes.</title>
        <authorList>
            <person name="Kawai M."/>
            <person name="Futagami T."/>
            <person name="Toyoda A."/>
            <person name="Takaki Y."/>
            <person name="Nishi S."/>
            <person name="Hori S."/>
            <person name="Arai W."/>
            <person name="Tsubouchi T."/>
            <person name="Morono Y."/>
            <person name="Uchiyama I."/>
            <person name="Ito T."/>
            <person name="Fujiyama A."/>
            <person name="Inagaki F."/>
            <person name="Takami H."/>
        </authorList>
    </citation>
    <scope>NUCLEOTIDE SEQUENCE</scope>
    <source>
        <strain evidence="4">Expedition CK06-06</strain>
    </source>
</reference>
<feature type="non-terminal residue" evidence="4">
    <location>
        <position position="565"/>
    </location>
</feature>
<dbReference type="InterPro" id="IPR032812">
    <property type="entry name" value="SbsA_Ig"/>
</dbReference>
<dbReference type="AlphaFoldDB" id="X1DZ97"/>
<dbReference type="Pfam" id="PF13205">
    <property type="entry name" value="Big_5"/>
    <property type="match status" value="1"/>
</dbReference>
<organism evidence="4">
    <name type="scientific">marine sediment metagenome</name>
    <dbReference type="NCBI Taxonomy" id="412755"/>
    <lineage>
        <taxon>unclassified sequences</taxon>
        <taxon>metagenomes</taxon>
        <taxon>ecological metagenomes</taxon>
    </lineage>
</organism>
<feature type="compositionally biased region" description="Polar residues" evidence="2">
    <location>
        <begin position="173"/>
        <end position="183"/>
    </location>
</feature>
<feature type="compositionally biased region" description="Polar residues" evidence="2">
    <location>
        <begin position="191"/>
        <end position="201"/>
    </location>
</feature>
<feature type="non-terminal residue" evidence="4">
    <location>
        <position position="1"/>
    </location>
</feature>
<proteinExistence type="predicted"/>
<dbReference type="InterPro" id="IPR003961">
    <property type="entry name" value="FN3_dom"/>
</dbReference>
<comment type="caution">
    <text evidence="4">The sequence shown here is derived from an EMBL/GenBank/DDBJ whole genome shotgun (WGS) entry which is preliminary data.</text>
</comment>
<accession>X1DZ97</accession>
<protein>
    <recommendedName>
        <fullName evidence="3">Fibronectin type-III domain-containing protein</fullName>
    </recommendedName>
</protein>
<dbReference type="SUPFAM" id="SSF49899">
    <property type="entry name" value="Concanavalin A-like lectins/glucanases"/>
    <property type="match status" value="1"/>
</dbReference>
<dbReference type="EMBL" id="BARU01005075">
    <property type="protein sequence ID" value="GAH26346.1"/>
    <property type="molecule type" value="Genomic_DNA"/>
</dbReference>
<dbReference type="PROSITE" id="PS50853">
    <property type="entry name" value="FN3"/>
    <property type="match status" value="1"/>
</dbReference>
<name>X1DZ97_9ZZZZ</name>
<gene>
    <name evidence="4" type="ORF">S03H2_09757</name>
</gene>
<feature type="domain" description="Fibronectin type-III" evidence="3">
    <location>
        <begin position="187"/>
        <end position="285"/>
    </location>
</feature>
<evidence type="ECO:0000313" key="4">
    <source>
        <dbReference type="EMBL" id="GAH26346.1"/>
    </source>
</evidence>
<evidence type="ECO:0000259" key="3">
    <source>
        <dbReference type="PROSITE" id="PS50853"/>
    </source>
</evidence>
<evidence type="ECO:0000256" key="1">
    <source>
        <dbReference type="ARBA" id="ARBA00022729"/>
    </source>
</evidence>
<evidence type="ECO:0000256" key="2">
    <source>
        <dbReference type="SAM" id="MobiDB-lite"/>
    </source>
</evidence>
<sequence length="565" mass="61426">HTVGAGASFRVGYCSNEWDGTYQYPDDWIGTLTTASSDDGSGPTSQAWTVYHDVDGSAGAAPDGYEVTDPFSSSSYYVRDYTLISTIVTSKHYDDSGNLLGTSTEPDADDIPPAADLDNIIMFTYVNEGDSFFEHDAVNGEIIVGGYRDTTKNVFSIDWMFLSKYLATEPSVSSVGDEQSQPGVNVPPTVESPNPSNGATDVSLSTTQLTVWINDTEGDGINWTIQTSPDIGSQDNSTAEEGNGSKVCTVSGLQGHTTYTWYVNVTDNGGGGWNNETYHFTTEFAPIDWWDTDYKNYRRITIESEYIDSDLTNFPVLVVLDNSTGDFTFHNAGADIEFVSLNSITQFNHEIESFDNAGDTFCWVNISETLTSGSDYSFLVYYDNSADSTVNHNPTGVWDNDFLAVYHMNEVSGNLVDSTANGNTGTAVGAASYSQTGKIGDCIVFDGNDYFTGVLPQADVSLTDGMFEFWEKTSNGVGLDIVVGWVHAGANRLYFGVDGDTSEWYTGWGSTYTKWGSEDTDWHYHAYRSDAGFTLDGYIDAATPAGLSVDSADFTQQNDLMIGTG</sequence>
<dbReference type="InterPro" id="IPR013320">
    <property type="entry name" value="ConA-like_dom_sf"/>
</dbReference>
<keyword evidence="1" id="KW-0732">Signal</keyword>